<dbReference type="OrthoDB" id="3145912at2759"/>
<evidence type="ECO:0000313" key="2">
    <source>
        <dbReference type="Proteomes" id="UP000077266"/>
    </source>
</evidence>
<protein>
    <recommendedName>
        <fullName evidence="3">F-box domain-containing protein</fullName>
    </recommendedName>
</protein>
<proteinExistence type="predicted"/>
<keyword evidence="2" id="KW-1185">Reference proteome</keyword>
<dbReference type="AlphaFoldDB" id="A0A165DLU2"/>
<dbReference type="Proteomes" id="UP000077266">
    <property type="component" value="Unassembled WGS sequence"/>
</dbReference>
<name>A0A165DLU2_EXIGL</name>
<sequence length="287" mass="32742">MAELPARRMTRQRRRNALAQFSRLPLEIIRQIVTMAAEDNIGYASRWVSQSLAVVCREFRDAVEPVLVATVRLSSKHYAAISAQRNRLARTKHFMNHIYDSFAPPPFVSLASFSGRMTVLYSLVVNYGLPVPPWVTIHDNFPGYHQRHLENLYEFLHGVTRLHIQFYALSDTSLEALPVSLTHIVITLSFSIAARLKNFKAELADLLASNNNLRRVLLRTLHFTIREAADIVASCETLAIQLHDSRVWVDDSVAYGGNQNATAHLRYEEANEQDSVWFSGRQLYHAR</sequence>
<evidence type="ECO:0008006" key="3">
    <source>
        <dbReference type="Google" id="ProtNLM"/>
    </source>
</evidence>
<evidence type="ECO:0000313" key="1">
    <source>
        <dbReference type="EMBL" id="KZV84858.1"/>
    </source>
</evidence>
<feature type="non-terminal residue" evidence="1">
    <location>
        <position position="287"/>
    </location>
</feature>
<reference evidence="1 2" key="1">
    <citation type="journal article" date="2016" name="Mol. Biol. Evol.">
        <title>Comparative Genomics of Early-Diverging Mushroom-Forming Fungi Provides Insights into the Origins of Lignocellulose Decay Capabilities.</title>
        <authorList>
            <person name="Nagy L.G."/>
            <person name="Riley R."/>
            <person name="Tritt A."/>
            <person name="Adam C."/>
            <person name="Daum C."/>
            <person name="Floudas D."/>
            <person name="Sun H."/>
            <person name="Yadav J.S."/>
            <person name="Pangilinan J."/>
            <person name="Larsson K.H."/>
            <person name="Matsuura K."/>
            <person name="Barry K."/>
            <person name="Labutti K."/>
            <person name="Kuo R."/>
            <person name="Ohm R.A."/>
            <person name="Bhattacharya S.S."/>
            <person name="Shirouzu T."/>
            <person name="Yoshinaga Y."/>
            <person name="Martin F.M."/>
            <person name="Grigoriev I.V."/>
            <person name="Hibbett D.S."/>
        </authorList>
    </citation>
    <scope>NUCLEOTIDE SEQUENCE [LARGE SCALE GENOMIC DNA]</scope>
    <source>
        <strain evidence="1 2">HHB12029</strain>
    </source>
</reference>
<gene>
    <name evidence="1" type="ORF">EXIGLDRAFT_726675</name>
</gene>
<dbReference type="InParanoid" id="A0A165DLU2"/>
<dbReference type="EMBL" id="KV426208">
    <property type="protein sequence ID" value="KZV84858.1"/>
    <property type="molecule type" value="Genomic_DNA"/>
</dbReference>
<organism evidence="1 2">
    <name type="scientific">Exidia glandulosa HHB12029</name>
    <dbReference type="NCBI Taxonomy" id="1314781"/>
    <lineage>
        <taxon>Eukaryota</taxon>
        <taxon>Fungi</taxon>
        <taxon>Dikarya</taxon>
        <taxon>Basidiomycota</taxon>
        <taxon>Agaricomycotina</taxon>
        <taxon>Agaricomycetes</taxon>
        <taxon>Auriculariales</taxon>
        <taxon>Exidiaceae</taxon>
        <taxon>Exidia</taxon>
    </lineage>
</organism>
<accession>A0A165DLU2</accession>